<evidence type="ECO:0000259" key="3">
    <source>
        <dbReference type="Pfam" id="PF18957"/>
    </source>
</evidence>
<feature type="region of interest" description="Disordered" evidence="1">
    <location>
        <begin position="432"/>
        <end position="557"/>
    </location>
</feature>
<dbReference type="GO" id="GO:0030246">
    <property type="term" value="F:carbohydrate binding"/>
    <property type="evidence" value="ECO:0007669"/>
    <property type="project" value="InterPro"/>
</dbReference>
<feature type="domain" description="Long Rib" evidence="3">
    <location>
        <begin position="1064"/>
        <end position="1126"/>
    </location>
</feature>
<gene>
    <name evidence="4" type="ORF">HMC16_04445</name>
</gene>
<feature type="domain" description="Long Rib" evidence="3">
    <location>
        <begin position="863"/>
        <end position="942"/>
    </location>
</feature>
<feature type="domain" description="Long Rib" evidence="3">
    <location>
        <begin position="750"/>
        <end position="847"/>
    </location>
</feature>
<dbReference type="SUPFAM" id="SSF49452">
    <property type="entry name" value="Starch-binding domain-like"/>
    <property type="match status" value="2"/>
</dbReference>
<feature type="transmembrane region" description="Helical" evidence="2">
    <location>
        <begin position="1141"/>
        <end position="1164"/>
    </location>
</feature>
<evidence type="ECO:0000313" key="5">
    <source>
        <dbReference type="Proteomes" id="UP000581408"/>
    </source>
</evidence>
<dbReference type="NCBIfam" id="NF038186">
    <property type="entry name" value="YPDG_rpt"/>
    <property type="match status" value="2"/>
</dbReference>
<dbReference type="SUPFAM" id="SSF49464">
    <property type="entry name" value="Carboxypeptidase regulatory domain-like"/>
    <property type="match status" value="1"/>
</dbReference>
<dbReference type="Proteomes" id="UP000581408">
    <property type="component" value="Unassembled WGS sequence"/>
</dbReference>
<dbReference type="EMBL" id="JABFEE010000003">
    <property type="protein sequence ID" value="MBA1834981.1"/>
    <property type="molecule type" value="Genomic_DNA"/>
</dbReference>
<feature type="region of interest" description="Disordered" evidence="1">
    <location>
        <begin position="765"/>
        <end position="784"/>
    </location>
</feature>
<dbReference type="Pfam" id="PF18957">
    <property type="entry name" value="RibLong"/>
    <property type="match status" value="4"/>
</dbReference>
<dbReference type="InterPro" id="IPR006311">
    <property type="entry name" value="TAT_signal"/>
</dbReference>
<accession>A0A838CID9</accession>
<organism evidence="4 5">
    <name type="scientific">Corynebacterium wankanglinii</name>
    <dbReference type="NCBI Taxonomy" id="2735136"/>
    <lineage>
        <taxon>Bacteria</taxon>
        <taxon>Bacillati</taxon>
        <taxon>Actinomycetota</taxon>
        <taxon>Actinomycetes</taxon>
        <taxon>Mycobacteriales</taxon>
        <taxon>Corynebacteriaceae</taxon>
        <taxon>Corynebacterium</taxon>
    </lineage>
</organism>
<keyword evidence="2" id="KW-0472">Membrane</keyword>
<evidence type="ECO:0000256" key="2">
    <source>
        <dbReference type="SAM" id="Phobius"/>
    </source>
</evidence>
<dbReference type="RefSeq" id="WP_181194407.1">
    <property type="nucleotide sequence ID" value="NZ_JABFEE010000003.1"/>
</dbReference>
<keyword evidence="2" id="KW-1133">Transmembrane helix</keyword>
<dbReference type="PROSITE" id="PS51318">
    <property type="entry name" value="TAT"/>
    <property type="match status" value="1"/>
</dbReference>
<comment type="caution">
    <text evidence="4">The sequence shown here is derived from an EMBL/GenBank/DDBJ whole genome shotgun (WGS) entry which is preliminary data.</text>
</comment>
<dbReference type="InterPro" id="IPR008969">
    <property type="entry name" value="CarboxyPept-like_regulatory"/>
</dbReference>
<dbReference type="Pfam" id="PF13620">
    <property type="entry name" value="CarboxypepD_reg"/>
    <property type="match status" value="2"/>
</dbReference>
<dbReference type="Gene3D" id="2.60.40.1120">
    <property type="entry name" value="Carboxypeptidase-like, regulatory domain"/>
    <property type="match status" value="2"/>
</dbReference>
<dbReference type="InterPro" id="IPR044055">
    <property type="entry name" value="RibLong"/>
</dbReference>
<name>A0A838CID9_9CORY</name>
<reference evidence="4 5" key="1">
    <citation type="submission" date="2020-05" db="EMBL/GenBank/DDBJ databases">
        <title>Descriptions of Corynebacterium xxxx sp. nov., Corynebacterium yyyy sp. nov. and Corynebacterium zzzz sp. nov.</title>
        <authorList>
            <person name="Zhang G."/>
        </authorList>
    </citation>
    <scope>NUCLEOTIDE SEQUENCE [LARGE SCALE GENOMIC DNA]</scope>
    <source>
        <strain evidence="5">zg-915</strain>
    </source>
</reference>
<sequence>MTRPPVTRRNGVKRITATATVLALAGGVAAVPLGPIDVAHAQVAPTQQPGISFGAVQNARGDWEASVFFQSPMTVRTVSIDFVPADSTNPREEAPVGDPVFARIPEVADYRVDHMRRTQVLASYDVKAYRTQGTSTSGHPTIRITYELPGVEVGQNERLALFAPGMGASYPTPLRGGGARFTRPTVNADIRGVVTIHEATEDEYRQTQVKIRQGAETFSSPVQADGSYEIAMTSPSGTMEISVAPPAGFATPEPKTWQAAEGLAAPDFEVYPITVSGKLIDASGAPVANAKVTVAGRSAVTDDKGNFTVSKVPVGTHDVVIGDTERTRGRTLPGVSVSDQRDNRINDITVETKPQFGAVSGRVTDPAGNGVRNVVVQAGGRSNITDAQGNYAITGIPTGLTSVEVVEVPAGFIRPEALERDVQVNGVDDANFALEAEPTPTPTTSATPTTTKTTPPASTRPVPTTTTQKPTSTTTTSTRPVPTTPTTTRSTAPTSTRPVPTTPTTTRSTAPTSTRPVPTTTTQRPTPTTTRSTTPTSTRPTTTTTTQKPTPITTRPAPQVGAVEGIVVDGYGDPVVGATVTLSDARGATRNVTVGPDGRVRVGNVTPGEYTVTVAAPPLYADMVVPSVSVRAGETTNLPALVLRPVPARFDWDRVVVKPGETRVSVPTRSGGLSQEANFRTSGVTRIEPDGTTTPIPAAESWISVEGDGTLVARPPRNAAPGEYRVKVTDVTGETHVITVEVADPTPMSEQYAVRFPVIPVPAGATRQAGRPRATVTDGPFTYADRRLPEGTRFSVDPAVSDWVRVDGNGRLTFTPPAGAALGTRRIAVTVTFPDGSVGTYTAEIEIGDPLLAYTTKLGYEDGLSVRPNEAVTVLRTGATVLPPNTTFEVDRSKPLGDWMAVVDEYTGNLRVFAPGQGTTVDVPVVAYFADGSFTRLTASVRLSTSSALSSKHTLSYADTAAAPGVTAAVALTGAVPEGTTFALVDDGGLRSVDVDRQNGTLKVSLPNDAQLDEPYTTTVRVRYPDGSTEEIAARITATSEAVRFAPRATAATVEVGGSAVIRTGLPPGAKLLPFDRNGWNVQYNPATGELTVEANAAVPPGTVLTVPVEVTFPDGSKKVVEYPVTATGTTPPVQESGSSVGGWIAVVLGALAALAGIGFAAFVNQDAIRAQLQRFGF</sequence>
<evidence type="ECO:0000313" key="4">
    <source>
        <dbReference type="EMBL" id="MBA1834981.1"/>
    </source>
</evidence>
<evidence type="ECO:0000256" key="1">
    <source>
        <dbReference type="SAM" id="MobiDB-lite"/>
    </source>
</evidence>
<keyword evidence="2" id="KW-0812">Transmembrane</keyword>
<dbReference type="AlphaFoldDB" id="A0A838CID9"/>
<dbReference type="InterPro" id="IPR013784">
    <property type="entry name" value="Carb-bd-like_fold"/>
</dbReference>
<protein>
    <recommendedName>
        <fullName evidence="3">Long Rib domain-containing protein</fullName>
    </recommendedName>
</protein>
<proteinExistence type="predicted"/>
<dbReference type="PRINTS" id="PR01217">
    <property type="entry name" value="PRICHEXTENSN"/>
</dbReference>
<feature type="domain" description="Long Rib" evidence="3">
    <location>
        <begin position="952"/>
        <end position="1037"/>
    </location>
</feature>
<feature type="compositionally biased region" description="Low complexity" evidence="1">
    <location>
        <begin position="442"/>
        <end position="556"/>
    </location>
</feature>